<reference evidence="9 10" key="1">
    <citation type="submission" date="2020-08" db="EMBL/GenBank/DDBJ databases">
        <authorList>
            <person name="Koutsovoulos G."/>
            <person name="Danchin GJ E."/>
        </authorList>
    </citation>
    <scope>NUCLEOTIDE SEQUENCE [LARGE SCALE GENOMIC DNA]</scope>
</reference>
<comment type="similarity">
    <text evidence="2 7">Belongs to the F-actin-capping protein beta subunit family.</text>
</comment>
<dbReference type="InterPro" id="IPR019771">
    <property type="entry name" value="F-actin_capping_bsu_CS"/>
</dbReference>
<comment type="function">
    <text evidence="7">F-actin-capping proteins bind in a Ca(2+)-independent manner to the fast growing ends of actin filaments (barbed end) thereby blocking the exchange of subunits at these ends. Unlike other capping proteins (such as gelsolin and severin), these proteins do not sever actin filaments.</text>
</comment>
<dbReference type="PRINTS" id="PR00192">
    <property type="entry name" value="FACTINCAPB"/>
</dbReference>
<proteinExistence type="inferred from homology"/>
<evidence type="ECO:0000256" key="7">
    <source>
        <dbReference type="RuleBase" id="RU365078"/>
    </source>
</evidence>
<keyword evidence="6 7" id="KW-0206">Cytoskeleton</keyword>
<dbReference type="PANTHER" id="PTHR10619:SF0">
    <property type="entry name" value="F-ACTIN-CAPPING PROTEIN SUBUNIT BETA ISOFORMS 1 AND 2"/>
    <property type="match status" value="1"/>
</dbReference>
<keyword evidence="3 7" id="KW-0117">Actin capping</keyword>
<evidence type="ECO:0000256" key="5">
    <source>
        <dbReference type="ARBA" id="ARBA00023203"/>
    </source>
</evidence>
<keyword evidence="4 7" id="KW-0963">Cytoplasm</keyword>
<keyword evidence="5 7" id="KW-0009">Actin-binding</keyword>
<dbReference type="AlphaFoldDB" id="A0A6V7Y5I2"/>
<dbReference type="GO" id="GO:0051490">
    <property type="term" value="P:negative regulation of filopodium assembly"/>
    <property type="evidence" value="ECO:0007669"/>
    <property type="project" value="TreeGrafter"/>
</dbReference>
<dbReference type="GO" id="GO:0030036">
    <property type="term" value="P:actin cytoskeleton organization"/>
    <property type="evidence" value="ECO:0007669"/>
    <property type="project" value="InterPro"/>
</dbReference>
<dbReference type="SUPFAM" id="SSF90096">
    <property type="entry name" value="Subunits of heterodimeric actin filament capping protein Capz"/>
    <property type="match status" value="1"/>
</dbReference>
<dbReference type="GO" id="GO:0051015">
    <property type="term" value="F:actin filament binding"/>
    <property type="evidence" value="ECO:0007669"/>
    <property type="project" value="TreeGrafter"/>
</dbReference>
<dbReference type="PANTHER" id="PTHR10619">
    <property type="entry name" value="F-ACTIN-CAPPING PROTEIN SUBUNIT BETA"/>
    <property type="match status" value="1"/>
</dbReference>
<dbReference type="GO" id="GO:0005737">
    <property type="term" value="C:cytoplasm"/>
    <property type="evidence" value="ECO:0007669"/>
    <property type="project" value="InterPro"/>
</dbReference>
<organism evidence="9 10">
    <name type="scientific">Meloidogyne enterolobii</name>
    <name type="common">Root-knot nematode worm</name>
    <name type="synonym">Meloidogyne mayaguensis</name>
    <dbReference type="NCBI Taxonomy" id="390850"/>
    <lineage>
        <taxon>Eukaryota</taxon>
        <taxon>Metazoa</taxon>
        <taxon>Ecdysozoa</taxon>
        <taxon>Nematoda</taxon>
        <taxon>Chromadorea</taxon>
        <taxon>Rhabditida</taxon>
        <taxon>Tylenchina</taxon>
        <taxon>Tylenchomorpha</taxon>
        <taxon>Tylenchoidea</taxon>
        <taxon>Meloidogynidae</taxon>
        <taxon>Meloidogyninae</taxon>
        <taxon>Meloidogyne</taxon>
    </lineage>
</organism>
<comment type="caution">
    <text evidence="9">The sequence shown here is derived from an EMBL/GenBank/DDBJ whole genome shotgun (WGS) entry which is preliminary data.</text>
</comment>
<dbReference type="OrthoDB" id="9979678at2759"/>
<dbReference type="FunFam" id="1.20.58.570:FF:000001">
    <property type="entry name" value="F-actin-capping protein subunit beta"/>
    <property type="match status" value="1"/>
</dbReference>
<evidence type="ECO:0000256" key="6">
    <source>
        <dbReference type="ARBA" id="ARBA00023212"/>
    </source>
</evidence>
<sequence>MASDLRLDACLDLMRRLPPQGCEKHLSDLVALAPELCDSLLQAVDQPLKVAKDKTTGREYLLCDYNRDSDSYRQEILP</sequence>
<accession>A0A6V7Y5I2</accession>
<evidence type="ECO:0000256" key="4">
    <source>
        <dbReference type="ARBA" id="ARBA00022490"/>
    </source>
</evidence>
<dbReference type="GO" id="GO:0008290">
    <property type="term" value="C:F-actin capping protein complex"/>
    <property type="evidence" value="ECO:0007669"/>
    <property type="project" value="UniProtKB-UniRule"/>
</dbReference>
<evidence type="ECO:0000313" key="9">
    <source>
        <dbReference type="EMBL" id="CAD2206798.1"/>
    </source>
</evidence>
<protein>
    <recommendedName>
        <fullName evidence="7">F-actin-capping protein subunit beta</fullName>
    </recommendedName>
</protein>
<dbReference type="InterPro" id="IPR001698">
    <property type="entry name" value="CAPZB"/>
</dbReference>
<evidence type="ECO:0000256" key="3">
    <source>
        <dbReference type="ARBA" id="ARBA00022467"/>
    </source>
</evidence>
<name>A0A6V7Y5I2_MELEN</name>
<dbReference type="Proteomes" id="UP000580250">
    <property type="component" value="Unassembled WGS sequence"/>
</dbReference>
<dbReference type="PROSITE" id="PS00231">
    <property type="entry name" value="F_ACTIN_CAPPING_BETA"/>
    <property type="match status" value="1"/>
</dbReference>
<dbReference type="GO" id="GO:0000902">
    <property type="term" value="P:cell morphogenesis"/>
    <property type="evidence" value="ECO:0007669"/>
    <property type="project" value="TreeGrafter"/>
</dbReference>
<dbReference type="EMBL" id="CAJEWN010003185">
    <property type="protein sequence ID" value="CAD2206798.1"/>
    <property type="molecule type" value="Genomic_DNA"/>
</dbReference>
<evidence type="ECO:0000313" key="8">
    <source>
        <dbReference type="EMBL" id="CAD2150260.1"/>
    </source>
</evidence>
<dbReference type="GO" id="GO:0010591">
    <property type="term" value="P:regulation of lamellipodium assembly"/>
    <property type="evidence" value="ECO:0007669"/>
    <property type="project" value="TreeGrafter"/>
</dbReference>
<evidence type="ECO:0000256" key="1">
    <source>
        <dbReference type="ARBA" id="ARBA00004245"/>
    </source>
</evidence>
<evidence type="ECO:0000256" key="2">
    <source>
        <dbReference type="ARBA" id="ARBA00006039"/>
    </source>
</evidence>
<gene>
    <name evidence="9" type="ORF">MENT_LOCUS60692</name>
    <name evidence="8" type="ORF">MENT_LOCUS9974</name>
</gene>
<dbReference type="Gene3D" id="1.20.58.570">
    <property type="match status" value="1"/>
</dbReference>
<evidence type="ECO:0000313" key="10">
    <source>
        <dbReference type="Proteomes" id="UP000580250"/>
    </source>
</evidence>
<dbReference type="EMBL" id="CAJEWN010000045">
    <property type="protein sequence ID" value="CAD2150260.1"/>
    <property type="molecule type" value="Genomic_DNA"/>
</dbReference>
<dbReference type="Pfam" id="PF01115">
    <property type="entry name" value="F_actin_cap_B"/>
    <property type="match status" value="1"/>
</dbReference>
<dbReference type="InterPro" id="IPR043175">
    <property type="entry name" value="CAPZB_N"/>
</dbReference>
<comment type="subunit">
    <text evidence="7">Heterodimer of an alpha and a beta subunit.</text>
</comment>
<dbReference type="InterPro" id="IPR037282">
    <property type="entry name" value="CapZ_alpha/beta"/>
</dbReference>
<comment type="subcellular location">
    <subcellularLocation>
        <location evidence="1 7">Cytoplasm</location>
        <location evidence="1 7">Cytoskeleton</location>
    </subcellularLocation>
</comment>
<dbReference type="GO" id="GO:0051016">
    <property type="term" value="P:barbed-end actin filament capping"/>
    <property type="evidence" value="ECO:0007669"/>
    <property type="project" value="UniProtKB-UniRule"/>
</dbReference>